<evidence type="ECO:0000313" key="2">
    <source>
        <dbReference type="EMBL" id="AUM14674.1"/>
    </source>
</evidence>
<dbReference type="SUPFAM" id="SSF53474">
    <property type="entry name" value="alpha/beta-Hydrolases"/>
    <property type="match status" value="1"/>
</dbReference>
<keyword evidence="3" id="KW-1185">Reference proteome</keyword>
<feature type="domain" description="Serine aminopeptidase S33" evidence="1">
    <location>
        <begin position="28"/>
        <end position="294"/>
    </location>
</feature>
<evidence type="ECO:0000259" key="1">
    <source>
        <dbReference type="Pfam" id="PF12146"/>
    </source>
</evidence>
<dbReference type="RefSeq" id="WP_101896047.1">
    <property type="nucleotide sequence ID" value="NZ_CP022684.1"/>
</dbReference>
<gene>
    <name evidence="2" type="ORF">Kalk_20555</name>
</gene>
<sequence length="325" mass="36505">MLAEKHFLTSMDGHKIFVRKWSDPGQASPKGIIHINHGMAEHCRRYEPIAERLTAAGFIVYAHDHRGHGHSIPQGGLVGHYGDTNGWHLVISDVLKVNEHIRSTEANLPLILFGHSMGSFIVQYYCIKHGKTVDAVVLSGSGYSTPSALRAPKMLVKLEKLRGGPKGRSPLIDHQTFTNFNKQFGDSRTDADWLTRDHEEVDKYVADPLCGFLCTNQLWQDMLVGLDTLSKTKNLRSIPDDLPFYLTSGERDPLSYHATKHGIDKLANHLRSAGQSDVCVKLYEDGRHEIFNELNRHEVIDDMLAWIEARLPQKIKTRRAATASA</sequence>
<protein>
    <recommendedName>
        <fullName evidence="1">Serine aminopeptidase S33 domain-containing protein</fullName>
    </recommendedName>
</protein>
<accession>A0A2K9LUZ0</accession>
<dbReference type="OrthoDB" id="9806902at2"/>
<dbReference type="Pfam" id="PF12146">
    <property type="entry name" value="Hydrolase_4"/>
    <property type="match status" value="1"/>
</dbReference>
<dbReference type="InterPro" id="IPR051044">
    <property type="entry name" value="MAG_DAG_Lipase"/>
</dbReference>
<dbReference type="PANTHER" id="PTHR11614">
    <property type="entry name" value="PHOSPHOLIPASE-RELATED"/>
    <property type="match status" value="1"/>
</dbReference>
<name>A0A2K9LUZ0_9GAMM</name>
<dbReference type="InterPro" id="IPR029058">
    <property type="entry name" value="AB_hydrolase_fold"/>
</dbReference>
<evidence type="ECO:0000313" key="3">
    <source>
        <dbReference type="Proteomes" id="UP000235116"/>
    </source>
</evidence>
<dbReference type="Proteomes" id="UP000235116">
    <property type="component" value="Chromosome"/>
</dbReference>
<dbReference type="AlphaFoldDB" id="A0A2K9LUZ0"/>
<dbReference type="EMBL" id="CP022684">
    <property type="protein sequence ID" value="AUM14674.1"/>
    <property type="molecule type" value="Genomic_DNA"/>
</dbReference>
<dbReference type="KEGG" id="kak:Kalk_20555"/>
<dbReference type="Gene3D" id="3.40.50.1820">
    <property type="entry name" value="alpha/beta hydrolase"/>
    <property type="match status" value="1"/>
</dbReference>
<proteinExistence type="predicted"/>
<organism evidence="2 3">
    <name type="scientific">Ketobacter alkanivorans</name>
    <dbReference type="NCBI Taxonomy" id="1917421"/>
    <lineage>
        <taxon>Bacteria</taxon>
        <taxon>Pseudomonadati</taxon>
        <taxon>Pseudomonadota</taxon>
        <taxon>Gammaproteobacteria</taxon>
        <taxon>Pseudomonadales</taxon>
        <taxon>Ketobacteraceae</taxon>
        <taxon>Ketobacter</taxon>
    </lineage>
</organism>
<reference evidence="3" key="1">
    <citation type="submission" date="2017-08" db="EMBL/GenBank/DDBJ databases">
        <title>Direct submision.</title>
        <authorList>
            <person name="Kim S.-J."/>
            <person name="Rhee S.-K."/>
        </authorList>
    </citation>
    <scope>NUCLEOTIDE SEQUENCE [LARGE SCALE GENOMIC DNA]</scope>
    <source>
        <strain evidence="3">GI5</strain>
    </source>
</reference>
<dbReference type="InterPro" id="IPR022742">
    <property type="entry name" value="Hydrolase_4"/>
</dbReference>